<feature type="transmembrane region" description="Helical" evidence="2">
    <location>
        <begin position="1133"/>
        <end position="1156"/>
    </location>
</feature>
<feature type="signal peptide" evidence="3">
    <location>
        <begin position="1"/>
        <end position="18"/>
    </location>
</feature>
<dbReference type="SUPFAM" id="SSF49723">
    <property type="entry name" value="Lipase/lipooxygenase domain (PLAT/LH2 domain)"/>
    <property type="match status" value="1"/>
</dbReference>
<comment type="caution">
    <text evidence="1">Lacks conserved residue(s) required for the propagation of feature annotation.</text>
</comment>
<feature type="domain" description="PLAT" evidence="4">
    <location>
        <begin position="930"/>
        <end position="1047"/>
    </location>
</feature>
<proteinExistence type="predicted"/>
<dbReference type="PANTHER" id="PTHR10877:SF194">
    <property type="entry name" value="LOCATION OF VULVA DEFECTIVE 1"/>
    <property type="match status" value="1"/>
</dbReference>
<dbReference type="GO" id="GO:0050982">
    <property type="term" value="P:detection of mechanical stimulus"/>
    <property type="evidence" value="ECO:0007669"/>
    <property type="project" value="TreeGrafter"/>
</dbReference>
<feature type="transmembrane region" description="Helical" evidence="2">
    <location>
        <begin position="1093"/>
        <end position="1113"/>
    </location>
</feature>
<gene>
    <name evidence="5" type="ORF">PYX00_005886</name>
</gene>
<dbReference type="AlphaFoldDB" id="A0AAW2HUI2"/>
<evidence type="ECO:0000256" key="2">
    <source>
        <dbReference type="SAM" id="Phobius"/>
    </source>
</evidence>
<dbReference type="Pfam" id="PF01477">
    <property type="entry name" value="PLAT"/>
    <property type="match status" value="1"/>
</dbReference>
<keyword evidence="2" id="KW-0472">Membrane</keyword>
<dbReference type="PROSITE" id="PS50095">
    <property type="entry name" value="PLAT"/>
    <property type="match status" value="1"/>
</dbReference>
<feature type="transmembrane region" description="Helical" evidence="2">
    <location>
        <begin position="885"/>
        <end position="907"/>
    </location>
</feature>
<dbReference type="InterPro" id="IPR002859">
    <property type="entry name" value="PKD/REJ-like"/>
</dbReference>
<dbReference type="GO" id="GO:0016020">
    <property type="term" value="C:membrane"/>
    <property type="evidence" value="ECO:0007669"/>
    <property type="project" value="TreeGrafter"/>
</dbReference>
<dbReference type="InterPro" id="IPR001024">
    <property type="entry name" value="PLAT/LH2_dom"/>
</dbReference>
<dbReference type="Pfam" id="PF02010">
    <property type="entry name" value="REJ"/>
    <property type="match status" value="1"/>
</dbReference>
<evidence type="ECO:0000256" key="1">
    <source>
        <dbReference type="PROSITE-ProRule" id="PRU00152"/>
    </source>
</evidence>
<dbReference type="EMBL" id="JARGDH010000003">
    <property type="protein sequence ID" value="KAL0273142.1"/>
    <property type="molecule type" value="Genomic_DNA"/>
</dbReference>
<feature type="chain" id="PRO_5043654681" description="PLAT domain-containing protein" evidence="3">
    <location>
        <begin position="19"/>
        <end position="1183"/>
    </location>
</feature>
<dbReference type="SMART" id="SM00308">
    <property type="entry name" value="LH2"/>
    <property type="match status" value="1"/>
</dbReference>
<evidence type="ECO:0000259" key="4">
    <source>
        <dbReference type="PROSITE" id="PS50095"/>
    </source>
</evidence>
<protein>
    <recommendedName>
        <fullName evidence="4">PLAT domain-containing protein</fullName>
    </recommendedName>
</protein>
<dbReference type="InterPro" id="IPR036392">
    <property type="entry name" value="PLAT/LH2_dom_sf"/>
</dbReference>
<comment type="caution">
    <text evidence="5">The sequence shown here is derived from an EMBL/GenBank/DDBJ whole genome shotgun (WGS) entry which is preliminary data.</text>
</comment>
<name>A0AAW2HUI2_9NEOP</name>
<organism evidence="5">
    <name type="scientific">Menopon gallinae</name>
    <name type="common">poultry shaft louse</name>
    <dbReference type="NCBI Taxonomy" id="328185"/>
    <lineage>
        <taxon>Eukaryota</taxon>
        <taxon>Metazoa</taxon>
        <taxon>Ecdysozoa</taxon>
        <taxon>Arthropoda</taxon>
        <taxon>Hexapoda</taxon>
        <taxon>Insecta</taxon>
        <taxon>Pterygota</taxon>
        <taxon>Neoptera</taxon>
        <taxon>Paraneoptera</taxon>
        <taxon>Psocodea</taxon>
        <taxon>Troctomorpha</taxon>
        <taxon>Phthiraptera</taxon>
        <taxon>Amblycera</taxon>
        <taxon>Menoponidae</taxon>
        <taxon>Menopon</taxon>
    </lineage>
</organism>
<accession>A0AAW2HUI2</accession>
<sequence length="1183" mass="135459">MSWRTVIIVVYLISEVRGVCIPSDIDLHSFRIFPRRSVVYYFHVRANTCPGYTRLYYRWSMETEYETVQGVFSNTSVLKLNGYKISTQKYKPFFDIIFRVRVELSHFSNFRHSIFDVVYFRFHADHLSVAIEGGMQKTHPANKDLVLNGLSASRDLSFTPQENGLQGNKVTWEATPALNIEPPDSAIWKVPASAFQAGQTITFKMTMRRTKISRMVESVTAEQKVTFRDNIPLLMLKCIANCIDPNVQDITAFRVRCVGNCGDRKFVWNSSPDILAKENIDFGEGTDKLLLKQKVAKPGEFYGFSVTLGDASAIYGLTYMKEFEKGTCFVEPTSGVAAATFFVIGCEKYTSPYGDLTYFVYQGDAEKDPTAVMLAYGSIAEFYGIFLAEGETKITVVVRDTRMTTHYAEAGTVELKEMETDEELSDVEGMMKKVIIGKDRFTLHTFLNGADDDRFFQWTSIFLSRIPKLATETRRDLMKHIAEKLVRFEVDHIMSAEQMLSIMWKMIKAKDIGDTLVAAEMSKVLGKIAKTLFQYVSDPSENFITMTFIIDFSQKLLNVFSELLTGEEELLPVLTTETPEHDYDSYDEMQSVKITIRAHYKTVVANFLSSIELVSMCLLRKQITDQRPIELETPALKMTVRKARPAALEREIPGAEDAEARVILPQELIKSLGKYREIGYQYVFFTKNPFWWHMDRDLFDTNFVAFDFFHKDTLIREIPYYAEFRMKYKGERNKINEVMGAGAFLIYKVEVRGNTTLMVDVGTEELRVLLTDCSPTRSEVHARGQAKKVVMHRQGYQHGEMYLGIVNPGATSVDLNATVVNFICSRWDPKDKMFAEDEFETQFINSSMSCLATHLSLFGGSVGVPPNKIEFPGDFNVHMFLHHNLVMVAILLTVFILYVGLMIWAYFRDRNLHMRNIVFPLKDNVPGDEHPYLVVVVTGKQFDAGTSANVGIQLIGTESKSRPHLIQCDWYEPLQRGDEDWFVIYCPKFLGDVRAIRLWHDSSGRKPHWFCSRVMVQDLRNSKQYCFVVEKWFSLVWGDSEYSREIGVSDDKMMKQLAIIFPVTVDQSFRNGHLWLSIFASDPQNNFTTKERVSVSVCLMLLSMLSSAMFYGIPKRDPSDAIFSRGSFFVTATELWIMLESALVTIPASIILVLLFRKSGPPPAYWEKKKFRLPLPKDLKKKR</sequence>
<dbReference type="InterPro" id="IPR051223">
    <property type="entry name" value="Polycystin"/>
</dbReference>
<evidence type="ECO:0000313" key="5">
    <source>
        <dbReference type="EMBL" id="KAL0273142.1"/>
    </source>
</evidence>
<dbReference type="GO" id="GO:0005262">
    <property type="term" value="F:calcium channel activity"/>
    <property type="evidence" value="ECO:0007669"/>
    <property type="project" value="TreeGrafter"/>
</dbReference>
<keyword evidence="2" id="KW-0812">Transmembrane</keyword>
<evidence type="ECO:0000256" key="3">
    <source>
        <dbReference type="SAM" id="SignalP"/>
    </source>
</evidence>
<keyword evidence="3" id="KW-0732">Signal</keyword>
<dbReference type="PANTHER" id="PTHR10877">
    <property type="entry name" value="POLYCYSTIN FAMILY MEMBER"/>
    <property type="match status" value="1"/>
</dbReference>
<dbReference type="Gene3D" id="2.60.60.20">
    <property type="entry name" value="PLAT/LH2 domain"/>
    <property type="match status" value="1"/>
</dbReference>
<keyword evidence="2" id="KW-1133">Transmembrane helix</keyword>
<reference evidence="5" key="1">
    <citation type="journal article" date="2024" name="Gigascience">
        <title>Chromosome-level genome of the poultry shaft louse Menopon gallinae provides insight into the host-switching and adaptive evolution of parasitic lice.</title>
        <authorList>
            <person name="Xu Y."/>
            <person name="Ma L."/>
            <person name="Liu S."/>
            <person name="Liang Y."/>
            <person name="Liu Q."/>
            <person name="He Z."/>
            <person name="Tian L."/>
            <person name="Duan Y."/>
            <person name="Cai W."/>
            <person name="Li H."/>
            <person name="Song F."/>
        </authorList>
    </citation>
    <scope>NUCLEOTIDE SEQUENCE</scope>
    <source>
        <strain evidence="5">Cailab_2023a</strain>
    </source>
</reference>